<dbReference type="Proteomes" id="UP000317663">
    <property type="component" value="Unassembled WGS sequence"/>
</dbReference>
<organism evidence="3 4">
    <name type="scientific">Ewingella americana</name>
    <dbReference type="NCBI Taxonomy" id="41202"/>
    <lineage>
        <taxon>Bacteria</taxon>
        <taxon>Pseudomonadati</taxon>
        <taxon>Pseudomonadota</taxon>
        <taxon>Gammaproteobacteria</taxon>
        <taxon>Enterobacterales</taxon>
        <taxon>Yersiniaceae</taxon>
        <taxon>Ewingella</taxon>
    </lineage>
</organism>
<accession>A0A502GS13</accession>
<feature type="domain" description="DUF2264" evidence="1">
    <location>
        <begin position="14"/>
        <end position="355"/>
    </location>
</feature>
<feature type="domain" description="DUF2264" evidence="2">
    <location>
        <begin position="363"/>
        <end position="580"/>
    </location>
</feature>
<comment type="caution">
    <text evidence="3">The sequence shown here is derived from an EMBL/GenBank/DDBJ whole genome shotgun (WGS) entry which is preliminary data.</text>
</comment>
<dbReference type="InterPro" id="IPR016624">
    <property type="entry name" value="UCP014753"/>
</dbReference>
<dbReference type="InterPro" id="IPR049349">
    <property type="entry name" value="DUF2264_N"/>
</dbReference>
<dbReference type="OrthoDB" id="9813465at2"/>
<evidence type="ECO:0000259" key="1">
    <source>
        <dbReference type="Pfam" id="PF10022"/>
    </source>
</evidence>
<evidence type="ECO:0000313" key="4">
    <source>
        <dbReference type="Proteomes" id="UP000317663"/>
    </source>
</evidence>
<evidence type="ECO:0000259" key="2">
    <source>
        <dbReference type="Pfam" id="PF20938"/>
    </source>
</evidence>
<dbReference type="PANTHER" id="PTHR35339:SF4">
    <property type="entry name" value="LINALOOL DEHYDRATASE_ISOMERASE DOMAIN-CONTAINING PROTEIN"/>
    <property type="match status" value="1"/>
</dbReference>
<dbReference type="Pfam" id="PF10022">
    <property type="entry name" value="DUF2264"/>
    <property type="match status" value="1"/>
</dbReference>
<dbReference type="RefSeq" id="WP_140470053.1">
    <property type="nucleotide sequence ID" value="NZ_RCZD01000001.1"/>
</dbReference>
<proteinExistence type="predicted"/>
<dbReference type="InterPro" id="IPR049237">
    <property type="entry name" value="DUF2264_C"/>
</dbReference>
<keyword evidence="4" id="KW-1185">Reference proteome</keyword>
<dbReference type="Pfam" id="PF20938">
    <property type="entry name" value="DUF2264_C"/>
    <property type="match status" value="1"/>
</dbReference>
<sequence length="613" mass="68784">MSQVKINTENPLRDRQQVKTLLSELLSAVTPYTEEGKSGIDLGNTTTHYGKQIAKMEALSRMLWGIFPLLAGGGACENLSFYLTAIRHGTDPRHEEYWGDIWDFDQRCVEMAAFGVGLALLDKRLLAYFSPQEQQNLIAWLNQGTGATIPNNNWNYFPIMVQMGCKQAGLPWDREAVEARFALMEDYYLGDGWYSDGPGRPRDYYISMAFHYYGLLYATHMTDVDAERCATLRARARHFAQDFITLFSADGSAVPFGRSLTYRFAEAAFWSAAAFSGLEVFSPGVVKGLILRHLRHWLKQPLFDRDGVLSIGYHTPNLVMAEDYNAPGSPYWACKLFLVLALPADHAFWQAEELPLPPLDSPHCIPHASQILLRDANQQHVVMLTSGQLELNNFVNTEAKYTKFAYSSQFGFTLDRGRFGLNHAACDSMLVFSEHDDYYRGRRGCEETQIRHDAIYSRWLPWHDVEVRTWLIPCGDGHLRLHNITSARELDAVEGGFAVIHNRQTQVELDQNSASSRVMACNGSSRIASVGADARREAATVVTPPNSSIMFAETAVIPVLKTVITPGTHWLMSVVFASATTPGATLTLPVVRRDTQQIHIDYQGRNWAVALTL</sequence>
<protein>
    <submittedName>
        <fullName evidence="3">DUF2264 domain-containing protein</fullName>
    </submittedName>
</protein>
<dbReference type="PANTHER" id="PTHR35339">
    <property type="entry name" value="LINALOOL DEHYDRATASE_ISOMERASE DOMAIN-CONTAINING PROTEIN"/>
    <property type="match status" value="1"/>
</dbReference>
<dbReference type="AlphaFoldDB" id="A0A502GS13"/>
<dbReference type="PIRSF" id="PIRSF014753">
    <property type="entry name" value="UCP014753"/>
    <property type="match status" value="1"/>
</dbReference>
<dbReference type="EMBL" id="RCZD01000001">
    <property type="protein sequence ID" value="TPG64969.1"/>
    <property type="molecule type" value="Genomic_DNA"/>
</dbReference>
<reference evidence="3 4" key="1">
    <citation type="journal article" date="2019" name="Environ. Microbiol.">
        <title>Species interactions and distinct microbial communities in high Arctic permafrost affected cryosols are associated with the CH4 and CO2 gas fluxes.</title>
        <authorList>
            <person name="Altshuler I."/>
            <person name="Hamel J."/>
            <person name="Turney S."/>
            <person name="Magnuson E."/>
            <person name="Levesque R."/>
            <person name="Greer C."/>
            <person name="Whyte L.G."/>
        </authorList>
    </citation>
    <scope>NUCLEOTIDE SEQUENCE [LARGE SCALE GENOMIC DNA]</scope>
    <source>
        <strain evidence="3 4">E4</strain>
    </source>
</reference>
<gene>
    <name evidence="3" type="ORF">EAH77_01610</name>
</gene>
<name>A0A502GS13_9GAMM</name>
<evidence type="ECO:0000313" key="3">
    <source>
        <dbReference type="EMBL" id="TPG64969.1"/>
    </source>
</evidence>